<dbReference type="PANTHER" id="PTHR21064">
    <property type="entry name" value="AMINOGLYCOSIDE PHOSPHOTRANSFERASE DOMAIN-CONTAINING PROTEIN-RELATED"/>
    <property type="match status" value="1"/>
</dbReference>
<dbReference type="InterPro" id="IPR011009">
    <property type="entry name" value="Kinase-like_dom_sf"/>
</dbReference>
<evidence type="ECO:0000313" key="2">
    <source>
        <dbReference type="EMBL" id="MBO8442994.1"/>
    </source>
</evidence>
<dbReference type="SUPFAM" id="SSF56112">
    <property type="entry name" value="Protein kinase-like (PK-like)"/>
    <property type="match status" value="1"/>
</dbReference>
<dbReference type="Pfam" id="PF01636">
    <property type="entry name" value="APH"/>
    <property type="match status" value="1"/>
</dbReference>
<dbReference type="PANTHER" id="PTHR21064:SF5">
    <property type="entry name" value="SLR1880 PROTEIN"/>
    <property type="match status" value="1"/>
</dbReference>
<dbReference type="Gene3D" id="3.90.1200.10">
    <property type="match status" value="1"/>
</dbReference>
<accession>A0A9D9H9K9</accession>
<reference evidence="2" key="2">
    <citation type="journal article" date="2021" name="PeerJ">
        <title>Extensive microbial diversity within the chicken gut microbiome revealed by metagenomics and culture.</title>
        <authorList>
            <person name="Gilroy R."/>
            <person name="Ravi A."/>
            <person name="Getino M."/>
            <person name="Pursley I."/>
            <person name="Horton D.L."/>
            <person name="Alikhan N.F."/>
            <person name="Baker D."/>
            <person name="Gharbi K."/>
            <person name="Hall N."/>
            <person name="Watson M."/>
            <person name="Adriaenssens E.M."/>
            <person name="Foster-Nyarko E."/>
            <person name="Jarju S."/>
            <person name="Secka A."/>
            <person name="Antonio M."/>
            <person name="Oren A."/>
            <person name="Chaudhuri R.R."/>
            <person name="La Ragione R."/>
            <person name="Hildebrand F."/>
            <person name="Pallen M.J."/>
        </authorList>
    </citation>
    <scope>NUCLEOTIDE SEQUENCE</scope>
    <source>
        <strain evidence="2">11167</strain>
    </source>
</reference>
<dbReference type="EMBL" id="JADIMU010000028">
    <property type="protein sequence ID" value="MBO8442994.1"/>
    <property type="molecule type" value="Genomic_DNA"/>
</dbReference>
<dbReference type="InterPro" id="IPR050249">
    <property type="entry name" value="Pseudomonas-type_ThrB"/>
</dbReference>
<dbReference type="InterPro" id="IPR002575">
    <property type="entry name" value="Aminoglycoside_PTrfase"/>
</dbReference>
<dbReference type="Proteomes" id="UP000823633">
    <property type="component" value="Unassembled WGS sequence"/>
</dbReference>
<evidence type="ECO:0000313" key="3">
    <source>
        <dbReference type="Proteomes" id="UP000823633"/>
    </source>
</evidence>
<evidence type="ECO:0000259" key="1">
    <source>
        <dbReference type="Pfam" id="PF01636"/>
    </source>
</evidence>
<sequence>MDNYEAAKSVIDHFKIDGRLEAIKVNTQGHINSTFVSTFVDEDGRRTKYTHQKINQNVFRKPKEVMENILAVTRHIESKVADMPDRDRRVLHVVFTKDHQPFFIDADGEYWRTYVFIENVNTYDKIPSADAARSLGRGIGNFQQQLSDFDGSRLNITIPHFHDMGLRYRQLDEAIAADVKGRLAGVKDEVDFLMANRERGCHIWDDFESGKLPNRVTHNDTKMNNVLFDPETDEAVCVIDLDTIMPGTILFDTGDMIRTACNTGEEDEKDLSKVSFDVEMYKALTGGYLEKAESFLTETEKAGIKESGRTITQIMAVRFLTDYLAGDVYYNIAYSDHNLVRTRTQLALMKSMDAQWDAF</sequence>
<reference evidence="2" key="1">
    <citation type="submission" date="2020-10" db="EMBL/GenBank/DDBJ databases">
        <authorList>
            <person name="Gilroy R."/>
        </authorList>
    </citation>
    <scope>NUCLEOTIDE SEQUENCE</scope>
    <source>
        <strain evidence="2">11167</strain>
    </source>
</reference>
<feature type="domain" description="Aminoglycoside phosphotransferase" evidence="1">
    <location>
        <begin position="126"/>
        <end position="263"/>
    </location>
</feature>
<dbReference type="AlphaFoldDB" id="A0A9D9H9K9"/>
<comment type="caution">
    <text evidence="2">The sequence shown here is derived from an EMBL/GenBank/DDBJ whole genome shotgun (WGS) entry which is preliminary data.</text>
</comment>
<proteinExistence type="predicted"/>
<name>A0A9D9H9K9_9SPIR</name>
<gene>
    <name evidence="2" type="ORF">IAC42_04470</name>
</gene>
<organism evidence="2 3">
    <name type="scientific">Candidatus Aphodenecus pullistercoris</name>
    <dbReference type="NCBI Taxonomy" id="2840669"/>
    <lineage>
        <taxon>Bacteria</taxon>
        <taxon>Pseudomonadati</taxon>
        <taxon>Spirochaetota</taxon>
        <taxon>Spirochaetia</taxon>
        <taxon>Spirochaetales</taxon>
        <taxon>Candidatus Aphodenecus</taxon>
    </lineage>
</organism>
<protein>
    <submittedName>
        <fullName evidence="2">Phosphotransferase</fullName>
    </submittedName>
</protein>